<protein>
    <recommendedName>
        <fullName evidence="1">Brix domain-containing protein</fullName>
    </recommendedName>
</protein>
<dbReference type="PANTHER" id="PTHR22734">
    <property type="entry name" value="U3 SMALL NUCLEOLAR RIBONUCLEOPROTEIN PROTEIN IMP4"/>
    <property type="match status" value="1"/>
</dbReference>
<dbReference type="GO" id="GO:0032040">
    <property type="term" value="C:small-subunit processome"/>
    <property type="evidence" value="ECO:0007669"/>
    <property type="project" value="TreeGrafter"/>
</dbReference>
<dbReference type="Pfam" id="PF04427">
    <property type="entry name" value="Brix"/>
    <property type="match status" value="1"/>
</dbReference>
<dbReference type="PANTHER" id="PTHR22734:SF2">
    <property type="entry name" value="U3 SMALL NUCLEOLAR RIBONUCLEOPROTEIN PROTEIN IMP4"/>
    <property type="match status" value="1"/>
</dbReference>
<dbReference type="PROSITE" id="PS50833">
    <property type="entry name" value="BRIX"/>
    <property type="match status" value="1"/>
</dbReference>
<dbReference type="Gene3D" id="3.40.50.10480">
    <property type="entry name" value="Probable brix-domain ribosomal biogenesis protein"/>
    <property type="match status" value="1"/>
</dbReference>
<dbReference type="FunFam" id="3.40.50.10480:FF:000001">
    <property type="entry name" value="IMP4, U3 small nucleolar ribonucleoprotein"/>
    <property type="match status" value="1"/>
</dbReference>
<accession>A0A6B2LCC0</accession>
<evidence type="ECO:0000259" key="1">
    <source>
        <dbReference type="PROSITE" id="PS50833"/>
    </source>
</evidence>
<dbReference type="GO" id="GO:0005654">
    <property type="term" value="C:nucleoplasm"/>
    <property type="evidence" value="ECO:0007669"/>
    <property type="project" value="UniProtKB-ARBA"/>
</dbReference>
<dbReference type="InterPro" id="IPR044281">
    <property type="entry name" value="IMP4/RPF1"/>
</dbReference>
<dbReference type="EMBL" id="GIBP01005733">
    <property type="protein sequence ID" value="NDV34702.1"/>
    <property type="molecule type" value="Transcribed_RNA"/>
</dbReference>
<feature type="domain" description="Brix" evidence="1">
    <location>
        <begin position="83"/>
        <end position="264"/>
    </location>
</feature>
<sequence>MIRRNTRLRKEYLYRRSLIGKEKEEYEKKKKLQEALKEGKAIPTELREIAATLERQVDLENIKTLRPPNYLDDEYFSAQFEDPKVMVTTSRDPSSRLIQFSKEIRYIFPNSHRLNRGNHIIRELVDASRRHGITDLVIVHETRGRPDGLVVSHLPYGPTAYFSLWNVVMRHEVEGIEAMSTAAPHLIFNGFSTELGKRVTNILKYLFPPAKEDSKRVLTFANQDDWISFRHHTWTKTGHNAVELHEVGPRFELQLYKIRLGTIEMEDAENEWVLRTYQNTTKKKNFL</sequence>
<dbReference type="GO" id="GO:0006364">
    <property type="term" value="P:rRNA processing"/>
    <property type="evidence" value="ECO:0007669"/>
    <property type="project" value="InterPro"/>
</dbReference>
<evidence type="ECO:0000313" key="2">
    <source>
        <dbReference type="EMBL" id="NDV34702.1"/>
    </source>
</evidence>
<dbReference type="SUPFAM" id="SSF52954">
    <property type="entry name" value="Class II aaRS ABD-related"/>
    <property type="match status" value="1"/>
</dbReference>
<dbReference type="GO" id="GO:0042274">
    <property type="term" value="P:ribosomal small subunit biogenesis"/>
    <property type="evidence" value="ECO:0007669"/>
    <property type="project" value="UniProtKB-ARBA"/>
</dbReference>
<dbReference type="GO" id="GO:0034457">
    <property type="term" value="C:Mpp10 complex"/>
    <property type="evidence" value="ECO:0007669"/>
    <property type="project" value="UniProtKB-ARBA"/>
</dbReference>
<proteinExistence type="predicted"/>
<dbReference type="GO" id="GO:0030515">
    <property type="term" value="F:snoRNA binding"/>
    <property type="evidence" value="ECO:0007669"/>
    <property type="project" value="TreeGrafter"/>
</dbReference>
<dbReference type="AlphaFoldDB" id="A0A6B2LCC0"/>
<dbReference type="InterPro" id="IPR007109">
    <property type="entry name" value="Brix"/>
</dbReference>
<dbReference type="GO" id="GO:0042134">
    <property type="term" value="F:rRNA primary transcript binding"/>
    <property type="evidence" value="ECO:0007669"/>
    <property type="project" value="InterPro"/>
</dbReference>
<organism evidence="2">
    <name type="scientific">Arcella intermedia</name>
    <dbReference type="NCBI Taxonomy" id="1963864"/>
    <lineage>
        <taxon>Eukaryota</taxon>
        <taxon>Amoebozoa</taxon>
        <taxon>Tubulinea</taxon>
        <taxon>Elardia</taxon>
        <taxon>Arcellinida</taxon>
        <taxon>Sphaerothecina</taxon>
        <taxon>Arcellidae</taxon>
        <taxon>Arcella</taxon>
    </lineage>
</organism>
<dbReference type="SMART" id="SM00879">
    <property type="entry name" value="Brix"/>
    <property type="match status" value="1"/>
</dbReference>
<name>A0A6B2LCC0_9EUKA</name>
<reference evidence="2" key="1">
    <citation type="journal article" date="2020" name="J. Eukaryot. Microbiol.">
        <title>De novo Sequencing, Assembly and Annotation of the Transcriptome for the Free-Living Testate Amoeba Arcella intermedia.</title>
        <authorList>
            <person name="Ribeiro G.M."/>
            <person name="Porfirio-Sousa A.L."/>
            <person name="Maurer-Alcala X.X."/>
            <person name="Katz L.A."/>
            <person name="Lahr D.J.G."/>
        </authorList>
    </citation>
    <scope>NUCLEOTIDE SEQUENCE</scope>
</reference>